<name>A0ABS6RUP9_9BACT</name>
<sequence>MRINEIAIGRKFNIGNYESLEVRISVSPDEGDFINDPDAYKKVIQKITTELNTEIKKLGVNLK</sequence>
<accession>A0ABS6RUP9</accession>
<gene>
    <name evidence="1" type="ORF">HWQ67_01995</name>
</gene>
<keyword evidence="2" id="KW-1185">Reference proteome</keyword>
<evidence type="ECO:0000313" key="1">
    <source>
        <dbReference type="EMBL" id="MBV6340347.1"/>
    </source>
</evidence>
<dbReference type="Proteomes" id="UP001196980">
    <property type="component" value="Unassembled WGS sequence"/>
</dbReference>
<dbReference type="RefSeq" id="WP_218250967.1">
    <property type="nucleotide sequence ID" value="NZ_JABXWD010000019.1"/>
</dbReference>
<organism evidence="1 2">
    <name type="scientific">Candidatus Magnetobacterium casense</name>
    <dbReference type="NCBI Taxonomy" id="1455061"/>
    <lineage>
        <taxon>Bacteria</taxon>
        <taxon>Pseudomonadati</taxon>
        <taxon>Nitrospirota</taxon>
        <taxon>Thermodesulfovibrionia</taxon>
        <taxon>Thermodesulfovibrionales</taxon>
        <taxon>Candidatus Magnetobacteriaceae</taxon>
        <taxon>Candidatus Magnetobacterium</taxon>
    </lineage>
</organism>
<proteinExistence type="predicted"/>
<reference evidence="1 2" key="1">
    <citation type="journal article" date="2020" name="J Geophys Res Biogeosci">
        <title>Magnetotaxis as an Adaptation to Enable Bacterial Shuttling of Microbial Sulfur and Sulfur Cycling Across Aquatic Oxic#Anoxic Interfaces.</title>
        <authorList>
            <person name="Li J."/>
            <person name="Liu P."/>
            <person name="Wang J."/>
            <person name="Roberts A.P."/>
            <person name="Pan Y."/>
        </authorList>
    </citation>
    <scope>NUCLEOTIDE SEQUENCE [LARGE SCALE GENOMIC DNA]</scope>
    <source>
        <strain evidence="1 2">MYR-1_YQ</strain>
    </source>
</reference>
<comment type="caution">
    <text evidence="1">The sequence shown here is derived from an EMBL/GenBank/DDBJ whole genome shotgun (WGS) entry which is preliminary data.</text>
</comment>
<protein>
    <submittedName>
        <fullName evidence="1">Uncharacterized protein</fullName>
    </submittedName>
</protein>
<dbReference type="EMBL" id="JABXWD010000019">
    <property type="protein sequence ID" value="MBV6340347.1"/>
    <property type="molecule type" value="Genomic_DNA"/>
</dbReference>
<evidence type="ECO:0000313" key="2">
    <source>
        <dbReference type="Proteomes" id="UP001196980"/>
    </source>
</evidence>